<dbReference type="Gene3D" id="3.30.870.10">
    <property type="entry name" value="Endonuclease Chain A"/>
    <property type="match status" value="1"/>
</dbReference>
<dbReference type="CDD" id="cd09117">
    <property type="entry name" value="PLDc_Bfil_DEXD_like"/>
    <property type="match status" value="1"/>
</dbReference>
<dbReference type="GO" id="GO:0006793">
    <property type="term" value="P:phosphorus metabolic process"/>
    <property type="evidence" value="ECO:0007669"/>
    <property type="project" value="UniProtKB-ARBA"/>
</dbReference>
<protein>
    <recommendedName>
        <fullName evidence="1">PLD phosphodiesterase domain-containing protein</fullName>
    </recommendedName>
</protein>
<name>A0A4R1BLY9_9ACTN</name>
<evidence type="ECO:0000313" key="3">
    <source>
        <dbReference type="Proteomes" id="UP000295244"/>
    </source>
</evidence>
<comment type="caution">
    <text evidence="2">The sequence shown here is derived from an EMBL/GenBank/DDBJ whole genome shotgun (WGS) entry which is preliminary data.</text>
</comment>
<dbReference type="GO" id="GO:0003824">
    <property type="term" value="F:catalytic activity"/>
    <property type="evidence" value="ECO:0007669"/>
    <property type="project" value="InterPro"/>
</dbReference>
<dbReference type="EMBL" id="SKBU01000012">
    <property type="protein sequence ID" value="TCJ18308.1"/>
    <property type="molecule type" value="Genomic_DNA"/>
</dbReference>
<evidence type="ECO:0000259" key="1">
    <source>
        <dbReference type="PROSITE" id="PS50035"/>
    </source>
</evidence>
<dbReference type="SUPFAM" id="SSF56024">
    <property type="entry name" value="Phospholipase D/nuclease"/>
    <property type="match status" value="1"/>
</dbReference>
<dbReference type="InterPro" id="IPR025202">
    <property type="entry name" value="PLD-like_dom"/>
</dbReference>
<feature type="domain" description="PLD phosphodiesterase" evidence="1">
    <location>
        <begin position="122"/>
        <end position="152"/>
    </location>
</feature>
<evidence type="ECO:0000313" key="2">
    <source>
        <dbReference type="EMBL" id="TCJ18308.1"/>
    </source>
</evidence>
<reference evidence="2 3" key="1">
    <citation type="submission" date="2019-03" db="EMBL/GenBank/DDBJ databases">
        <title>Whole genome sequence of a novel Rubrobacter taiwanensis strain, isolated from Yellowstone National Park.</title>
        <authorList>
            <person name="Freed S."/>
            <person name="Ramaley R.F."/>
            <person name="Kyndt J.A."/>
        </authorList>
    </citation>
    <scope>NUCLEOTIDE SEQUENCE [LARGE SCALE GENOMIC DNA]</scope>
    <source>
        <strain evidence="2 3">Yellowstone</strain>
    </source>
</reference>
<dbReference type="InterPro" id="IPR001736">
    <property type="entry name" value="PLipase_D/transphosphatidylase"/>
</dbReference>
<dbReference type="Pfam" id="PF13091">
    <property type="entry name" value="PLDc_2"/>
    <property type="match status" value="1"/>
</dbReference>
<dbReference type="AlphaFoldDB" id="A0A4R1BLY9"/>
<gene>
    <name evidence="2" type="ORF">E0L93_06095</name>
</gene>
<dbReference type="Proteomes" id="UP000295244">
    <property type="component" value="Unassembled WGS sequence"/>
</dbReference>
<dbReference type="PROSITE" id="PS50035">
    <property type="entry name" value="PLD"/>
    <property type="match status" value="1"/>
</dbReference>
<proteinExistence type="predicted"/>
<accession>A0A4R1BLY9</accession>
<keyword evidence="3" id="KW-1185">Reference proteome</keyword>
<dbReference type="OrthoDB" id="5241076at2"/>
<sequence length="651" mass="73894">MSDKRDRPPSLLGDSCSEGTSGLEVVQARFAGRRRSSFEDLVSGYSSMRVLTYSNSVSMIGRAAELLDRMEIVFGCEDVIGSTAAYFQFQEQLIKELVDEVRGKDALEQKISSGDVRLYVATETVNHEKLFLLEGERGRRVITGSANFSERAFSGRQNESYICFEDDPEAWEYFDEKYERIKAASTTSISKRAVLAGGFSPEHLPALSFEEDSGGITVAVGKPPAPSVVHKVIVTRPSRKYEGMSQVIPSRNGRANIDLQRASRAIRYIKSNSRTEGANPEEYLSVYPESGEVVVSGVVLDLEPEKPDVARDVRLLLEYFRGYENFRGDAKKLARDYFTFMAWLYAGPFVCDLRNAALSREEHVLDYPTFGILYGKSNCGKSELVRTLLVSMFQREGFLKNEWFTRTRMEGLMVQNKRYPLAFDDLDRTRFNTHAVALIKDDYLTLDEYPVTVLSMNAEQDTFGTEVRKRALIFYTNASLPDHVGESRKLASDVRRTRRELGNALYREYLRRALVALREERSRDILAFSSEILHGIFAEHCEGELPAWCRITSMADYERSKHDKVRDELLQLMRHAPDAWKRDASKVVLRLADIHDLRKLKKDVPDYLLASGSRGNALVFEARDLEEFLGRLPLERPGLSGLLARLFKGRG</sequence>
<organism evidence="2 3">
    <name type="scientific">Rubrobacter taiwanensis</name>
    <dbReference type="NCBI Taxonomy" id="185139"/>
    <lineage>
        <taxon>Bacteria</taxon>
        <taxon>Bacillati</taxon>
        <taxon>Actinomycetota</taxon>
        <taxon>Rubrobacteria</taxon>
        <taxon>Rubrobacterales</taxon>
        <taxon>Rubrobacteraceae</taxon>
        <taxon>Rubrobacter</taxon>
    </lineage>
</organism>